<evidence type="ECO:0000313" key="1">
    <source>
        <dbReference type="EMBL" id="ERI07687.1"/>
    </source>
</evidence>
<protein>
    <submittedName>
        <fullName evidence="1">Uncharacterized protein</fullName>
    </submittedName>
</protein>
<proteinExistence type="predicted"/>
<sequence length="43" mass="5179">MNGKAFLLEWKRNAFSFNFSVIIHKKRYTRDIGRRGAELWSCM</sequence>
<keyword evidence="2" id="KW-1185">Reference proteome</keyword>
<dbReference type="Proteomes" id="UP000016511">
    <property type="component" value="Unassembled WGS sequence"/>
</dbReference>
<organism evidence="1 2">
    <name type="scientific">Aneurinibacillus aneurinilyticus ATCC 12856</name>
    <dbReference type="NCBI Taxonomy" id="649747"/>
    <lineage>
        <taxon>Bacteria</taxon>
        <taxon>Bacillati</taxon>
        <taxon>Bacillota</taxon>
        <taxon>Bacilli</taxon>
        <taxon>Bacillales</taxon>
        <taxon>Paenibacillaceae</taxon>
        <taxon>Aneurinibacillus group</taxon>
        <taxon>Aneurinibacillus</taxon>
    </lineage>
</organism>
<dbReference type="AlphaFoldDB" id="U1Y6A6"/>
<comment type="caution">
    <text evidence="1">The sequence shown here is derived from an EMBL/GenBank/DDBJ whole genome shotgun (WGS) entry which is preliminary data.</text>
</comment>
<dbReference type="HOGENOM" id="CLU_3228889_0_0_9"/>
<gene>
    <name evidence="1" type="ORF">HMPREF0083_04227</name>
</gene>
<accession>U1Y6A6</accession>
<name>U1Y6A6_ANEAE</name>
<dbReference type="EMBL" id="AWSJ01000254">
    <property type="protein sequence ID" value="ERI07687.1"/>
    <property type="molecule type" value="Genomic_DNA"/>
</dbReference>
<evidence type="ECO:0000313" key="2">
    <source>
        <dbReference type="Proteomes" id="UP000016511"/>
    </source>
</evidence>
<reference evidence="1 2" key="1">
    <citation type="submission" date="2013-08" db="EMBL/GenBank/DDBJ databases">
        <authorList>
            <person name="Weinstock G."/>
            <person name="Sodergren E."/>
            <person name="Wylie T."/>
            <person name="Fulton L."/>
            <person name="Fulton R."/>
            <person name="Fronick C."/>
            <person name="O'Laughlin M."/>
            <person name="Godfrey J."/>
            <person name="Miner T."/>
            <person name="Herter B."/>
            <person name="Appelbaum E."/>
            <person name="Cordes M."/>
            <person name="Lek S."/>
            <person name="Wollam A."/>
            <person name="Pepin K.H."/>
            <person name="Palsikar V.B."/>
            <person name="Mitreva M."/>
            <person name="Wilson R.K."/>
        </authorList>
    </citation>
    <scope>NUCLEOTIDE SEQUENCE [LARGE SCALE GENOMIC DNA]</scope>
    <source>
        <strain evidence="1 2">ATCC 12856</strain>
    </source>
</reference>